<evidence type="ECO:0000256" key="3">
    <source>
        <dbReference type="ARBA" id="ARBA00022679"/>
    </source>
</evidence>
<keyword evidence="3 7" id="KW-0808">Transferase</keyword>
<dbReference type="GO" id="GO:0032259">
    <property type="term" value="P:methylation"/>
    <property type="evidence" value="ECO:0007669"/>
    <property type="project" value="UniProtKB-KW"/>
</dbReference>
<evidence type="ECO:0000259" key="6">
    <source>
        <dbReference type="Pfam" id="PF01555"/>
    </source>
</evidence>
<dbReference type="GO" id="GO:0008170">
    <property type="term" value="F:N-methyltransferase activity"/>
    <property type="evidence" value="ECO:0007669"/>
    <property type="project" value="InterPro"/>
</dbReference>
<dbReference type="PIRSF" id="PIRSF015855">
    <property type="entry name" value="TypeIII_Mtase_mKpnI"/>
    <property type="match status" value="1"/>
</dbReference>
<proteinExistence type="inferred from homology"/>
<evidence type="ECO:0000256" key="1">
    <source>
        <dbReference type="ARBA" id="ARBA00006594"/>
    </source>
</evidence>
<accession>A0A1M4TPZ1</accession>
<dbReference type="OrthoDB" id="9800801at2"/>
<evidence type="ECO:0000256" key="2">
    <source>
        <dbReference type="ARBA" id="ARBA00022603"/>
    </source>
</evidence>
<evidence type="ECO:0000256" key="5">
    <source>
        <dbReference type="ARBA" id="ARBA00022747"/>
    </source>
</evidence>
<dbReference type="InterPro" id="IPR002941">
    <property type="entry name" value="DNA_methylase_N4/N6"/>
</dbReference>
<dbReference type="Gene3D" id="3.40.50.150">
    <property type="entry name" value="Vaccinia Virus protein VP39"/>
    <property type="match status" value="1"/>
</dbReference>
<dbReference type="AlphaFoldDB" id="A0A1M4TPZ1"/>
<comment type="similarity">
    <text evidence="1">Belongs to the N(4)/N(6)-methyltransferase family.</text>
</comment>
<dbReference type="InterPro" id="IPR002295">
    <property type="entry name" value="N4/N6-MTase_EcoPI_Mod-like"/>
</dbReference>
<evidence type="ECO:0000313" key="8">
    <source>
        <dbReference type="Proteomes" id="UP000184245"/>
    </source>
</evidence>
<dbReference type="InterPro" id="IPR002052">
    <property type="entry name" value="DNA_methylase_N6_adenine_CS"/>
</dbReference>
<dbReference type="SUPFAM" id="SSF53335">
    <property type="entry name" value="S-adenosyl-L-methionine-dependent methyltransferases"/>
    <property type="match status" value="1"/>
</dbReference>
<dbReference type="InterPro" id="IPR029063">
    <property type="entry name" value="SAM-dependent_MTases_sf"/>
</dbReference>
<name>A0A1M4TPZ1_9CLOT</name>
<dbReference type="Proteomes" id="UP000184245">
    <property type="component" value="Unassembled WGS sequence"/>
</dbReference>
<feature type="domain" description="DNA methylase N-4/N-6" evidence="6">
    <location>
        <begin position="114"/>
        <end position="445"/>
    </location>
</feature>
<dbReference type="EMBL" id="FQVI01000002">
    <property type="protein sequence ID" value="SHE46455.1"/>
    <property type="molecule type" value="Genomic_DNA"/>
</dbReference>
<dbReference type="GO" id="GO:0009307">
    <property type="term" value="P:DNA restriction-modification system"/>
    <property type="evidence" value="ECO:0007669"/>
    <property type="project" value="UniProtKB-KW"/>
</dbReference>
<keyword evidence="5" id="KW-0680">Restriction system</keyword>
<evidence type="ECO:0000256" key="4">
    <source>
        <dbReference type="ARBA" id="ARBA00022691"/>
    </source>
</evidence>
<organism evidence="7 8">
    <name type="scientific">Lactonifactor longoviformis DSM 17459</name>
    <dbReference type="NCBI Taxonomy" id="1122155"/>
    <lineage>
        <taxon>Bacteria</taxon>
        <taxon>Bacillati</taxon>
        <taxon>Bacillota</taxon>
        <taxon>Clostridia</taxon>
        <taxon>Eubacteriales</taxon>
        <taxon>Clostridiaceae</taxon>
        <taxon>Lactonifactor</taxon>
    </lineage>
</organism>
<dbReference type="GO" id="GO:0003677">
    <property type="term" value="F:DNA binding"/>
    <property type="evidence" value="ECO:0007669"/>
    <property type="project" value="InterPro"/>
</dbReference>
<reference evidence="7 8" key="1">
    <citation type="submission" date="2016-11" db="EMBL/GenBank/DDBJ databases">
        <authorList>
            <person name="Jaros S."/>
            <person name="Januszkiewicz K."/>
            <person name="Wedrychowicz H."/>
        </authorList>
    </citation>
    <scope>NUCLEOTIDE SEQUENCE [LARGE SCALE GENOMIC DNA]</scope>
    <source>
        <strain evidence="7 8">DSM 17459</strain>
    </source>
</reference>
<sequence>MKTKQVDRNINHFQKDNLIKLAQIFPSAVKDGEVDFLALREELGLFTEVKEEKYEFTWAGKQNAKKAAQEDVFGKTLKLVLPESKEADKTENIYIEGDNLEALKLLRQNYYNAVKMIYIDPPYNTGNDFIYNDNYKIPSADSLKAEGDMSDLGERYTVNTKSNNRYHANWLNMMYPRLLVAKDLLTDDGAIFISIDDNELENVKNLCNMVFGESNYVAIFPWRKRTAKSDVPFGISQDYEWIVCYAKSSLFKGSIAGKERKYYESDDYPNRPWRIHDLTKQTTASERPNSYFTIINPKTGAEYPANPNRTWAITQDTFKKYYDEGRIVFPGDYSFLNISKPALRYWKEDDMEKAGEDFGRIAVSTKLGDDIGMSQDGTKEITNLFGSKIFPFPKPSSLICFLCKIHTSGHDIILDFFSGSATTAHAVMKLNSEDKGKRRFIMVQIPEVLEASSEAYKAGFSTICEIGRERIRRAGESIVRENPDCEVDTGFKVFRIAPTNIKWNSLMDAGQLDFSQIESAPDLADFMPGANDADIVYELMLRQRNVALSESLEQLSDIGRRTYLYGGSYLVCLETEITVELINKLAELVPLPIKFIFRDSAFRDDIALKDETFRRLKALISKNAGTDKPVYTVEFI</sequence>
<dbReference type="PROSITE" id="PS00092">
    <property type="entry name" value="N6_MTASE"/>
    <property type="match status" value="1"/>
</dbReference>
<dbReference type="Pfam" id="PF01555">
    <property type="entry name" value="N6_N4_Mtase"/>
    <property type="match status" value="1"/>
</dbReference>
<dbReference type="RefSeq" id="WP_072848798.1">
    <property type="nucleotide sequence ID" value="NZ_FQVI01000002.1"/>
</dbReference>
<dbReference type="STRING" id="1122155.SAMN02745158_00534"/>
<keyword evidence="2 7" id="KW-0489">Methyltransferase</keyword>
<dbReference type="PRINTS" id="PR00506">
    <property type="entry name" value="D21N6MTFRASE"/>
</dbReference>
<gene>
    <name evidence="7" type="ORF">SAMN02745158_00534</name>
</gene>
<protein>
    <submittedName>
        <fullName evidence="7">Adenine-specific DNA-methyltransferase</fullName>
    </submittedName>
</protein>
<keyword evidence="4" id="KW-0949">S-adenosyl-L-methionine</keyword>
<evidence type="ECO:0000313" key="7">
    <source>
        <dbReference type="EMBL" id="SHE46455.1"/>
    </source>
</evidence>
<keyword evidence="8" id="KW-1185">Reference proteome</keyword>